<organism evidence="2">
    <name type="scientific">Desulfobacca acetoxidans</name>
    <dbReference type="NCBI Taxonomy" id="60893"/>
    <lineage>
        <taxon>Bacteria</taxon>
        <taxon>Pseudomonadati</taxon>
        <taxon>Thermodesulfobacteriota</taxon>
        <taxon>Desulfobaccia</taxon>
        <taxon>Desulfobaccales</taxon>
        <taxon>Desulfobaccaceae</taxon>
        <taxon>Desulfobacca</taxon>
    </lineage>
</organism>
<dbReference type="AlphaFoldDB" id="A0A7C3WSA4"/>
<evidence type="ECO:0000313" key="2">
    <source>
        <dbReference type="EMBL" id="HGB14057.1"/>
    </source>
</evidence>
<dbReference type="SUPFAM" id="SSF159127">
    <property type="entry name" value="HupF/HypC-like"/>
    <property type="match status" value="1"/>
</dbReference>
<dbReference type="PANTHER" id="PTHR35177:SF2">
    <property type="entry name" value="HYDROGENASE MATURATION FACTOR HYBG"/>
    <property type="match status" value="1"/>
</dbReference>
<reference evidence="2" key="1">
    <citation type="journal article" date="2020" name="mSystems">
        <title>Genome- and Community-Level Interaction Insights into Carbon Utilization and Element Cycling Functions of Hydrothermarchaeota in Hydrothermal Sediment.</title>
        <authorList>
            <person name="Zhou Z."/>
            <person name="Liu Y."/>
            <person name="Xu W."/>
            <person name="Pan J."/>
            <person name="Luo Z.H."/>
            <person name="Li M."/>
        </authorList>
    </citation>
    <scope>NUCLEOTIDE SEQUENCE [LARGE SCALE GENOMIC DNA]</scope>
    <source>
        <strain evidence="2">SpSt-776</strain>
    </source>
</reference>
<accession>A0A7C3WSA4</accession>
<dbReference type="PROSITE" id="PS01097">
    <property type="entry name" value="HUPF_HYPC"/>
    <property type="match status" value="1"/>
</dbReference>
<dbReference type="PANTHER" id="PTHR35177">
    <property type="entry name" value="HYDROGENASE MATURATION FACTOR HYBG"/>
    <property type="match status" value="1"/>
</dbReference>
<proteinExistence type="inferred from homology"/>
<dbReference type="Pfam" id="PF01455">
    <property type="entry name" value="HupF_HypC"/>
    <property type="match status" value="1"/>
</dbReference>
<dbReference type="GO" id="GO:0051604">
    <property type="term" value="P:protein maturation"/>
    <property type="evidence" value="ECO:0007669"/>
    <property type="project" value="TreeGrafter"/>
</dbReference>
<sequence length="73" mass="7753">MCLAIPMKILEIDGVTAVTAVEGVTRRIRLDLLPDVSVGDYVLVHAGLAIATVDAAAARETLEILQRLADEVP</sequence>
<dbReference type="EMBL" id="DTHB01000016">
    <property type="protein sequence ID" value="HGB14057.1"/>
    <property type="molecule type" value="Genomic_DNA"/>
</dbReference>
<dbReference type="GO" id="GO:1902670">
    <property type="term" value="F:carbon dioxide binding"/>
    <property type="evidence" value="ECO:0007669"/>
    <property type="project" value="TreeGrafter"/>
</dbReference>
<comment type="similarity">
    <text evidence="1">Belongs to the HupF/HypC family.</text>
</comment>
<gene>
    <name evidence="2" type="ORF">ENV62_02300</name>
</gene>
<dbReference type="NCBIfam" id="TIGR00074">
    <property type="entry name" value="hypC_hupF"/>
    <property type="match status" value="1"/>
</dbReference>
<evidence type="ECO:0000256" key="1">
    <source>
        <dbReference type="ARBA" id="ARBA00006018"/>
    </source>
</evidence>
<dbReference type="InterPro" id="IPR019812">
    <property type="entry name" value="Hydgase_assmbl_chp_CS"/>
</dbReference>
<comment type="caution">
    <text evidence="2">The sequence shown here is derived from an EMBL/GenBank/DDBJ whole genome shotgun (WGS) entry which is preliminary data.</text>
</comment>
<protein>
    <submittedName>
        <fullName evidence="2">HypC/HybG/HupF family hydrogenase formation chaperone</fullName>
    </submittedName>
</protein>
<dbReference type="Gene3D" id="2.30.30.140">
    <property type="match status" value="1"/>
</dbReference>
<name>A0A7C3WSA4_9BACT</name>
<dbReference type="PRINTS" id="PR00445">
    <property type="entry name" value="HUPFHYPC"/>
</dbReference>
<dbReference type="GO" id="GO:0005506">
    <property type="term" value="F:iron ion binding"/>
    <property type="evidence" value="ECO:0007669"/>
    <property type="project" value="TreeGrafter"/>
</dbReference>
<dbReference type="InterPro" id="IPR001109">
    <property type="entry name" value="Hydrogenase_HupF/HypC"/>
</dbReference>